<dbReference type="PANTHER" id="PTHR42749:SF1">
    <property type="entry name" value="CELL SHAPE-DETERMINING PROTEIN MREB"/>
    <property type="match status" value="1"/>
</dbReference>
<dbReference type="EMBL" id="VULZ01000005">
    <property type="protein sequence ID" value="MSS14586.1"/>
    <property type="molecule type" value="Genomic_DNA"/>
</dbReference>
<comment type="function">
    <text evidence="6">Forms membrane-associated dynamic filaments that are essential for cell shape determination. Acts by regulating cell wall synthesis and cell elongation, and thus cell shape. A feedback loop between cell geometry and MreB localization may maintain elongated cell shape by targeting cell wall growth to regions of negative cell wall curvature.</text>
</comment>
<name>A0A6L5X6J2_9FIRM</name>
<dbReference type="AlphaFoldDB" id="A0A6L5X6J2"/>
<dbReference type="GO" id="GO:0005737">
    <property type="term" value="C:cytoplasm"/>
    <property type="evidence" value="ECO:0007669"/>
    <property type="project" value="UniProtKB-SubCell"/>
</dbReference>
<comment type="subunit">
    <text evidence="6">Forms polymers.</text>
</comment>
<evidence type="ECO:0000256" key="5">
    <source>
        <dbReference type="ARBA" id="ARBA00023458"/>
    </source>
</evidence>
<organism evidence="7 8">
    <name type="scientific">Porcincola intestinalis</name>
    <dbReference type="NCBI Taxonomy" id="2606632"/>
    <lineage>
        <taxon>Bacteria</taxon>
        <taxon>Bacillati</taxon>
        <taxon>Bacillota</taxon>
        <taxon>Clostridia</taxon>
        <taxon>Lachnospirales</taxon>
        <taxon>Lachnospiraceae</taxon>
        <taxon>Porcincola</taxon>
    </lineage>
</organism>
<feature type="binding site" evidence="6">
    <location>
        <begin position="284"/>
        <end position="287"/>
    </location>
    <ligand>
        <name>ATP</name>
        <dbReference type="ChEBI" id="CHEBI:30616"/>
    </ligand>
</feature>
<dbReference type="Pfam" id="PF06723">
    <property type="entry name" value="MreB_Mbl"/>
    <property type="match status" value="1"/>
</dbReference>
<comment type="subcellular location">
    <subcellularLocation>
        <location evidence="6">Cytoplasm</location>
    </subcellularLocation>
    <text evidence="6">Membrane-associated.</text>
</comment>
<dbReference type="Proteomes" id="UP000481852">
    <property type="component" value="Unassembled WGS sequence"/>
</dbReference>
<gene>
    <name evidence="6" type="primary">mreB</name>
    <name evidence="7" type="ORF">FYJ35_05955</name>
</gene>
<evidence type="ECO:0000256" key="3">
    <source>
        <dbReference type="ARBA" id="ARBA00022840"/>
    </source>
</evidence>
<keyword evidence="8" id="KW-1185">Reference proteome</keyword>
<evidence type="ECO:0000256" key="6">
    <source>
        <dbReference type="HAMAP-Rule" id="MF_02207"/>
    </source>
</evidence>
<comment type="similarity">
    <text evidence="5 6">Belongs to the FtsA/MreB family.</text>
</comment>
<comment type="caution">
    <text evidence="7">The sequence shown here is derived from an EMBL/GenBank/DDBJ whole genome shotgun (WGS) entry which is preliminary data.</text>
</comment>
<dbReference type="GO" id="GO:0000902">
    <property type="term" value="P:cell morphogenesis"/>
    <property type="evidence" value="ECO:0007669"/>
    <property type="project" value="InterPro"/>
</dbReference>
<dbReference type="InterPro" id="IPR043129">
    <property type="entry name" value="ATPase_NBD"/>
</dbReference>
<dbReference type="NCBIfam" id="TIGR00904">
    <property type="entry name" value="mreB"/>
    <property type="match status" value="1"/>
</dbReference>
<comment type="caution">
    <text evidence="6">Lacks conserved residue(s) required for the propagation of feature annotation.</text>
</comment>
<dbReference type="NCBIfam" id="NF010539">
    <property type="entry name" value="PRK13927.1"/>
    <property type="match status" value="1"/>
</dbReference>
<keyword evidence="4 6" id="KW-0133">Cell shape</keyword>
<evidence type="ECO:0000256" key="1">
    <source>
        <dbReference type="ARBA" id="ARBA00022490"/>
    </source>
</evidence>
<dbReference type="InterPro" id="IPR004753">
    <property type="entry name" value="MreB"/>
</dbReference>
<dbReference type="PRINTS" id="PR01652">
    <property type="entry name" value="SHAPEPROTEIN"/>
</dbReference>
<dbReference type="CDD" id="cd10225">
    <property type="entry name" value="ASKHA_NBD_MreB-like"/>
    <property type="match status" value="1"/>
</dbReference>
<dbReference type="GO" id="GO:0005524">
    <property type="term" value="F:ATP binding"/>
    <property type="evidence" value="ECO:0007669"/>
    <property type="project" value="UniProtKB-KW"/>
</dbReference>
<keyword evidence="2 6" id="KW-0547">Nucleotide-binding</keyword>
<protein>
    <recommendedName>
        <fullName evidence="6">Cell shape-determining protein MreB</fullName>
    </recommendedName>
</protein>
<dbReference type="PANTHER" id="PTHR42749">
    <property type="entry name" value="CELL SHAPE-DETERMINING PROTEIN MREB"/>
    <property type="match status" value="1"/>
</dbReference>
<dbReference type="SUPFAM" id="SSF53067">
    <property type="entry name" value="Actin-like ATPase domain"/>
    <property type="match status" value="2"/>
</dbReference>
<evidence type="ECO:0000256" key="4">
    <source>
        <dbReference type="ARBA" id="ARBA00022960"/>
    </source>
</evidence>
<keyword evidence="3 6" id="KW-0067">ATP-binding</keyword>
<reference evidence="7 8" key="1">
    <citation type="submission" date="2019-08" db="EMBL/GenBank/DDBJ databases">
        <title>In-depth cultivation of the pig gut microbiome towards novel bacterial diversity and tailored functional studies.</title>
        <authorList>
            <person name="Wylensek D."/>
            <person name="Hitch T.C.A."/>
            <person name="Clavel T."/>
        </authorList>
    </citation>
    <scope>NUCLEOTIDE SEQUENCE [LARGE SCALE GENOMIC DNA]</scope>
    <source>
        <strain evidence="7 8">Oil+RF-744-WCA-WT-11</strain>
    </source>
</reference>
<dbReference type="Gene3D" id="3.30.420.40">
    <property type="match status" value="2"/>
</dbReference>
<proteinExistence type="inferred from homology"/>
<evidence type="ECO:0000256" key="2">
    <source>
        <dbReference type="ARBA" id="ARBA00022741"/>
    </source>
</evidence>
<dbReference type="RefSeq" id="WP_154524559.1">
    <property type="nucleotide sequence ID" value="NZ_JAQYJL010000026.1"/>
</dbReference>
<keyword evidence="1 6" id="KW-0963">Cytoplasm</keyword>
<evidence type="ECO:0000313" key="8">
    <source>
        <dbReference type="Proteomes" id="UP000481852"/>
    </source>
</evidence>
<dbReference type="InterPro" id="IPR056546">
    <property type="entry name" value="MreB_MamK-like"/>
</dbReference>
<evidence type="ECO:0000313" key="7">
    <source>
        <dbReference type="EMBL" id="MSS14586.1"/>
    </source>
</evidence>
<accession>A0A6L5X6J2</accession>
<feature type="binding site" evidence="6">
    <location>
        <begin position="156"/>
        <end position="158"/>
    </location>
    <ligand>
        <name>ATP</name>
        <dbReference type="ChEBI" id="CHEBI:30616"/>
    </ligand>
</feature>
<feature type="binding site" evidence="6">
    <location>
        <begin position="204"/>
        <end position="207"/>
    </location>
    <ligand>
        <name>ATP</name>
        <dbReference type="ChEBI" id="CHEBI:30616"/>
    </ligand>
</feature>
<dbReference type="HAMAP" id="MF_02207">
    <property type="entry name" value="MreB"/>
    <property type="match status" value="1"/>
</dbReference>
<dbReference type="GO" id="GO:0008360">
    <property type="term" value="P:regulation of cell shape"/>
    <property type="evidence" value="ECO:0007669"/>
    <property type="project" value="UniProtKB-UniRule"/>
</dbReference>
<sequence length="326" mass="34885">MAGTDIGIDLGTTSVLVYVRGRGVVLKEPSVAALDRSDDRIRAIGEDARMLLSRSPGTLKEIHPLENGIIADYMVTEQMLRYFIQKAVGRLSFRKPKICICIPADLTEVERHAVEDAGYQAGARDVAMVEEPIAAAIGAGIDFSKPSGNMVVDIGGGTTNAAILSVNGIVVSMGLKVGGNDFDAALMRYIRSQFGVTVGQQAAEEIKMQVGTVYERPEERLMEFIGRDIETGLPKTVRISSQDCRMAFRELTGRIVEVVHSVLEKTPPELAEDVAQRGIVLTGGGSLIDGLEDLLEARTGVNVVTCDDPLCAVAIGTGRAGELLDL</sequence>